<evidence type="ECO:0000313" key="2">
    <source>
        <dbReference type="EMBL" id="MFC3895518.1"/>
    </source>
</evidence>
<dbReference type="RefSeq" id="WP_382377057.1">
    <property type="nucleotide sequence ID" value="NZ_JBHRZI010000024.1"/>
</dbReference>
<organism evidence="2 3">
    <name type="scientific">Lentzea rhizosphaerae</name>
    <dbReference type="NCBI Taxonomy" id="2041025"/>
    <lineage>
        <taxon>Bacteria</taxon>
        <taxon>Bacillati</taxon>
        <taxon>Actinomycetota</taxon>
        <taxon>Actinomycetes</taxon>
        <taxon>Pseudonocardiales</taxon>
        <taxon>Pseudonocardiaceae</taxon>
        <taxon>Lentzea</taxon>
    </lineage>
</organism>
<reference evidence="3" key="1">
    <citation type="journal article" date="2019" name="Int. J. Syst. Evol. Microbiol.">
        <title>The Global Catalogue of Microorganisms (GCM) 10K type strain sequencing project: providing services to taxonomists for standard genome sequencing and annotation.</title>
        <authorList>
            <consortium name="The Broad Institute Genomics Platform"/>
            <consortium name="The Broad Institute Genome Sequencing Center for Infectious Disease"/>
            <person name="Wu L."/>
            <person name="Ma J."/>
        </authorList>
    </citation>
    <scope>NUCLEOTIDE SEQUENCE [LARGE SCALE GENOMIC DNA]</scope>
    <source>
        <strain evidence="3">CGMCC 4.7405</strain>
    </source>
</reference>
<dbReference type="Proteomes" id="UP001595690">
    <property type="component" value="Unassembled WGS sequence"/>
</dbReference>
<gene>
    <name evidence="2" type="ORF">ACFOWZ_28920</name>
</gene>
<evidence type="ECO:0000313" key="3">
    <source>
        <dbReference type="Proteomes" id="UP001595690"/>
    </source>
</evidence>
<proteinExistence type="predicted"/>
<comment type="caution">
    <text evidence="2">The sequence shown here is derived from an EMBL/GenBank/DDBJ whole genome shotgun (WGS) entry which is preliminary data.</text>
</comment>
<protein>
    <submittedName>
        <fullName evidence="2">Uncharacterized protein</fullName>
    </submittedName>
</protein>
<accession>A0ABV8C0H2</accession>
<keyword evidence="3" id="KW-1185">Reference proteome</keyword>
<evidence type="ECO:0000256" key="1">
    <source>
        <dbReference type="SAM" id="MobiDB-lite"/>
    </source>
</evidence>
<feature type="compositionally biased region" description="Basic and acidic residues" evidence="1">
    <location>
        <begin position="12"/>
        <end position="25"/>
    </location>
</feature>
<name>A0ABV8C0H2_9PSEU</name>
<feature type="region of interest" description="Disordered" evidence="1">
    <location>
        <begin position="1"/>
        <end position="56"/>
    </location>
</feature>
<sequence>MAQRGSDQHGFVADDHLKKELENELRANGPTRAEAWREPEMPAPDENDEDSRDQVT</sequence>
<dbReference type="EMBL" id="JBHRZI010000024">
    <property type="protein sequence ID" value="MFC3895518.1"/>
    <property type="molecule type" value="Genomic_DNA"/>
</dbReference>
<feature type="compositionally biased region" description="Acidic residues" evidence="1">
    <location>
        <begin position="43"/>
        <end position="56"/>
    </location>
</feature>